<sequence length="117" mass="14169">MNLLEVISIRNETPATKLGEDKLNYIIKVEEDDKKIYYRIYFNDGYYVRVVENESLLERIKTYTWFKEKNNNTIKSNSDEFTTEYLKNFLEEHNLPKYKVFKGEINEKEIDELLKII</sequence>
<protein>
    <submittedName>
        <fullName evidence="1">Uncharacterized protein</fullName>
    </submittedName>
</protein>
<reference evidence="1" key="1">
    <citation type="submission" date="2021-11" db="EMBL/GenBank/DDBJ databases">
        <title>Clostridia strains as spoilage organisms.</title>
        <authorList>
            <person name="Wambui J."/>
            <person name="Stevens M.J.A."/>
            <person name="Stephan R."/>
        </authorList>
    </citation>
    <scope>NUCLEOTIDE SEQUENCE</scope>
    <source>
        <strain evidence="1">CF009</strain>
    </source>
</reference>
<name>A0AA47ELM6_9CLOT</name>
<evidence type="ECO:0000313" key="2">
    <source>
        <dbReference type="Proteomes" id="UP001164733"/>
    </source>
</evidence>
<organism evidence="1 2">
    <name type="scientific">Clostridium estertheticum</name>
    <dbReference type="NCBI Taxonomy" id="238834"/>
    <lineage>
        <taxon>Bacteria</taxon>
        <taxon>Bacillati</taxon>
        <taxon>Bacillota</taxon>
        <taxon>Clostridia</taxon>
        <taxon>Eubacteriales</taxon>
        <taxon>Clostridiaceae</taxon>
        <taxon>Clostridium</taxon>
    </lineage>
</organism>
<evidence type="ECO:0000313" key="1">
    <source>
        <dbReference type="EMBL" id="WAG61654.1"/>
    </source>
</evidence>
<gene>
    <name evidence="1" type="ORF">LL038_05265</name>
</gene>
<accession>A0AA47ELM6</accession>
<dbReference type="AlphaFoldDB" id="A0AA47ELM6"/>
<proteinExistence type="predicted"/>
<dbReference type="Proteomes" id="UP001164733">
    <property type="component" value="Chromosome"/>
</dbReference>
<dbReference type="RefSeq" id="WP_216121629.1">
    <property type="nucleotide sequence ID" value="NZ_CP086239.1"/>
</dbReference>
<dbReference type="EMBL" id="CP086239">
    <property type="protein sequence ID" value="WAG61654.1"/>
    <property type="molecule type" value="Genomic_DNA"/>
</dbReference>